<dbReference type="EMBL" id="OU963862">
    <property type="protein sequence ID" value="CAH0380785.1"/>
    <property type="molecule type" value="Genomic_DNA"/>
</dbReference>
<gene>
    <name evidence="1" type="ORF">BEMITA_LOCUS501</name>
</gene>
<sequence>MTPRVHHTNEEALSSVVARREHLSALGSTKSRPQVISVVASSRYVGPRINRFPRAPDFFPRKMQPNGLQCFVIAAVVALCKVASPSPTRLSIRGLFDSFLATPATLATSPPPPPPPEAPVVAVVAAAPVNASATISTSTSTSPPSLFSSMSGWFAPVVSPEELARRREEALRAQREEEKRRKIEEIRRVVLKIPGVELADQLTRKTASAIGLGLGYSTARAQALVNDFYNRLRAKGQPAPAP</sequence>
<dbReference type="Proteomes" id="UP001152759">
    <property type="component" value="Chromosome 1"/>
</dbReference>
<organism evidence="1 2">
    <name type="scientific">Bemisia tabaci</name>
    <name type="common">Sweetpotato whitefly</name>
    <name type="synonym">Aleurodes tabaci</name>
    <dbReference type="NCBI Taxonomy" id="7038"/>
    <lineage>
        <taxon>Eukaryota</taxon>
        <taxon>Metazoa</taxon>
        <taxon>Ecdysozoa</taxon>
        <taxon>Arthropoda</taxon>
        <taxon>Hexapoda</taxon>
        <taxon>Insecta</taxon>
        <taxon>Pterygota</taxon>
        <taxon>Neoptera</taxon>
        <taxon>Paraneoptera</taxon>
        <taxon>Hemiptera</taxon>
        <taxon>Sternorrhyncha</taxon>
        <taxon>Aleyrodoidea</taxon>
        <taxon>Aleyrodidae</taxon>
        <taxon>Aleyrodinae</taxon>
        <taxon>Bemisia</taxon>
    </lineage>
</organism>
<proteinExistence type="predicted"/>
<keyword evidence="2" id="KW-1185">Reference proteome</keyword>
<evidence type="ECO:0000313" key="1">
    <source>
        <dbReference type="EMBL" id="CAH0380785.1"/>
    </source>
</evidence>
<accession>A0A9P0EVS0</accession>
<dbReference type="KEGG" id="btab:109038700"/>
<protein>
    <submittedName>
        <fullName evidence="1">Uncharacterized protein</fullName>
    </submittedName>
</protein>
<name>A0A9P0EVS0_BEMTA</name>
<dbReference type="AlphaFoldDB" id="A0A9P0EVS0"/>
<reference evidence="1" key="1">
    <citation type="submission" date="2021-12" db="EMBL/GenBank/DDBJ databases">
        <authorList>
            <person name="King R."/>
        </authorList>
    </citation>
    <scope>NUCLEOTIDE SEQUENCE</scope>
</reference>
<evidence type="ECO:0000313" key="2">
    <source>
        <dbReference type="Proteomes" id="UP001152759"/>
    </source>
</evidence>